<feature type="transmembrane region" description="Helical" evidence="7">
    <location>
        <begin position="41"/>
        <end position="62"/>
    </location>
</feature>
<evidence type="ECO:0000259" key="9">
    <source>
        <dbReference type="Pfam" id="PF00662"/>
    </source>
</evidence>
<comment type="caution">
    <text evidence="10">The sequence shown here is derived from an EMBL/GenBank/DDBJ whole genome shotgun (WGS) entry which is preliminary data.</text>
</comment>
<dbReference type="GO" id="GO:0003954">
    <property type="term" value="F:NADH dehydrogenase activity"/>
    <property type="evidence" value="ECO:0007669"/>
    <property type="project" value="TreeGrafter"/>
</dbReference>
<dbReference type="GO" id="GO:0015990">
    <property type="term" value="P:electron transport coupled proton transport"/>
    <property type="evidence" value="ECO:0007669"/>
    <property type="project" value="TreeGrafter"/>
</dbReference>
<dbReference type="InterPro" id="IPR003945">
    <property type="entry name" value="NU5C-like"/>
</dbReference>
<evidence type="ECO:0000256" key="2">
    <source>
        <dbReference type="ARBA" id="ARBA00022692"/>
    </source>
</evidence>
<dbReference type="PANTHER" id="PTHR42829:SF2">
    <property type="entry name" value="NADH-UBIQUINONE OXIDOREDUCTASE CHAIN 5"/>
    <property type="match status" value="1"/>
</dbReference>
<dbReference type="Proteomes" id="UP000707356">
    <property type="component" value="Unassembled WGS sequence"/>
</dbReference>
<dbReference type="GO" id="GO:0016020">
    <property type="term" value="C:membrane"/>
    <property type="evidence" value="ECO:0007669"/>
    <property type="project" value="UniProtKB-SubCell"/>
</dbReference>
<evidence type="ECO:0000256" key="4">
    <source>
        <dbReference type="ARBA" id="ARBA00023136"/>
    </source>
</evidence>
<dbReference type="NCBIfam" id="TIGR01960">
    <property type="entry name" value="ndhF3_CO2"/>
    <property type="match status" value="1"/>
</dbReference>
<feature type="transmembrane region" description="Helical" evidence="7">
    <location>
        <begin position="144"/>
        <end position="164"/>
    </location>
</feature>
<keyword evidence="4 7" id="KW-0472">Membrane</keyword>
<dbReference type="InterPro" id="IPR010217">
    <property type="entry name" value="NU5C2"/>
</dbReference>
<feature type="transmembrane region" description="Helical" evidence="7">
    <location>
        <begin position="335"/>
        <end position="358"/>
    </location>
</feature>
<dbReference type="EMBL" id="JAHHHV010000067">
    <property type="protein sequence ID" value="MBW4466363.1"/>
    <property type="molecule type" value="Genomic_DNA"/>
</dbReference>
<feature type="transmembrane region" description="Helical" evidence="7">
    <location>
        <begin position="490"/>
        <end position="510"/>
    </location>
</feature>
<dbReference type="InterPro" id="IPR001750">
    <property type="entry name" value="ND/Mrp_TM"/>
</dbReference>
<dbReference type="Gene3D" id="1.20.5.2700">
    <property type="match status" value="1"/>
</dbReference>
<dbReference type="InterPro" id="IPR001516">
    <property type="entry name" value="Proton_antipo_N"/>
</dbReference>
<proteinExistence type="predicted"/>
<feature type="transmembrane region" description="Helical" evidence="7">
    <location>
        <begin position="452"/>
        <end position="470"/>
    </location>
</feature>
<dbReference type="AlphaFoldDB" id="A0A951U536"/>
<feature type="transmembrane region" description="Helical" evidence="7">
    <location>
        <begin position="117"/>
        <end position="138"/>
    </location>
</feature>
<feature type="transmembrane region" description="Helical" evidence="7">
    <location>
        <begin position="82"/>
        <end position="105"/>
    </location>
</feature>
<evidence type="ECO:0000256" key="3">
    <source>
        <dbReference type="ARBA" id="ARBA00022989"/>
    </source>
</evidence>
<evidence type="ECO:0000256" key="5">
    <source>
        <dbReference type="ARBA" id="ARBA00025624"/>
    </source>
</evidence>
<protein>
    <submittedName>
        <fullName evidence="10">NAD(P)H-quinone oxidoreductase subunit F</fullName>
    </submittedName>
</protein>
<comment type="subcellular location">
    <subcellularLocation>
        <location evidence="1">Endomembrane system</location>
        <topology evidence="1">Multi-pass membrane protein</topology>
    </subcellularLocation>
    <subcellularLocation>
        <location evidence="6">Membrane</location>
        <topology evidence="6">Multi-pass membrane protein</topology>
    </subcellularLocation>
</comment>
<accession>A0A951U536</accession>
<dbReference type="Pfam" id="PF00662">
    <property type="entry name" value="Proton_antipo_N"/>
    <property type="match status" value="1"/>
</dbReference>
<sequence>MSQWFAQTAWLIPCYPFIGMLLSTLWFPAITRRTGPRPAGYLNAVTTFIALIHAVSALPSLLNQPALHLNFSWLSVAGFNLSLPLEISALAMGACILVIGLNFLAQIYAIGYLEMDWGWARFYAMLALFEAGLCALVLTDSLFFSYIILEILTLGTYLLIGIWFNQSLVVTGARDAFLTKRVGDLFLLMGVLAIYPLAHTWDYSELAVWAETAQVDPNLITLVGLALLAGPMGKCAQFPLHLWLDEAMEGPLPSTILRNSVVVATGAWVLVKLQPVLELSPTVQIATIAVGAVTAIGGTLIAIAQIDIKRSLSYLVSAYMGIVFIAVGAGQSQAALLIVLCHAVAMATLVASAGSIVLNNITQDLTQLGGLWSRRPITGLSFVFGALGLVALPPLGGFWAMLALTDGLWKSSPGLVGLLLLINALAAFSITRTFGLVFAGSVQPMTVRSPENLWAVTLPMTLLAGFVLHLPMILSSLSLLPDWMTVSKDLALLITWSSIFGISLGAVVYVGGSVKKPVVLPWKPLQDLFAYDFYTPKLYRSSVVGSVDIVSRITDWLDRYVVDGLVNFVGLSSIFGGEALKYGNSGQTQFYALTIAIGLVITALWLSWSILSNLAITNDFVALATSWLHLG</sequence>
<feature type="domain" description="NADH:quinone oxidoreductase/Mrp antiporter transmembrane" evidence="8">
    <location>
        <begin position="141"/>
        <end position="419"/>
    </location>
</feature>
<feature type="transmembrane region" description="Helical" evidence="7">
    <location>
        <begin position="185"/>
        <end position="201"/>
    </location>
</feature>
<dbReference type="Pfam" id="PF00361">
    <property type="entry name" value="Proton_antipo_M"/>
    <property type="match status" value="1"/>
</dbReference>
<feature type="transmembrane region" description="Helical" evidence="7">
    <location>
        <begin position="6"/>
        <end position="29"/>
    </location>
</feature>
<comment type="function">
    <text evidence="5">NDH-1 shuttles electrons from NAD(P)H, via FMN and iron-sulfur (Fe-S) centers, to quinones in the respiratory chain. The immediate electron acceptor for the enzyme in this species is believed to be plastoquinone. Couples the redox reaction to proton translocation (for every two electrons transferred, four hydrogen ions are translocated across the cytoplasmic membrane), and thus conserves the redox energy in a proton gradient.</text>
</comment>
<dbReference type="NCBIfam" id="NF005633">
    <property type="entry name" value="PRK07390.1"/>
    <property type="match status" value="1"/>
</dbReference>
<keyword evidence="2 6" id="KW-0812">Transmembrane</keyword>
<dbReference type="GO" id="GO:0012505">
    <property type="term" value="C:endomembrane system"/>
    <property type="evidence" value="ECO:0007669"/>
    <property type="project" value="UniProtKB-SubCell"/>
</dbReference>
<feature type="transmembrane region" description="Helical" evidence="7">
    <location>
        <begin position="379"/>
        <end position="402"/>
    </location>
</feature>
<dbReference type="GO" id="GO:0008137">
    <property type="term" value="F:NADH dehydrogenase (ubiquinone) activity"/>
    <property type="evidence" value="ECO:0007669"/>
    <property type="project" value="InterPro"/>
</dbReference>
<evidence type="ECO:0000313" key="11">
    <source>
        <dbReference type="Proteomes" id="UP000707356"/>
    </source>
</evidence>
<feature type="domain" description="NADH-Ubiquinone oxidoreductase (complex I) chain 5 N-terminal" evidence="9">
    <location>
        <begin position="73"/>
        <end position="123"/>
    </location>
</feature>
<name>A0A951U536_9CYAN</name>
<evidence type="ECO:0000256" key="7">
    <source>
        <dbReference type="SAM" id="Phobius"/>
    </source>
</evidence>
<gene>
    <name evidence="10" type="ORF">KME07_13140</name>
</gene>
<evidence type="ECO:0000256" key="6">
    <source>
        <dbReference type="RuleBase" id="RU000320"/>
    </source>
</evidence>
<evidence type="ECO:0000256" key="1">
    <source>
        <dbReference type="ARBA" id="ARBA00004127"/>
    </source>
</evidence>
<feature type="transmembrane region" description="Helical" evidence="7">
    <location>
        <begin position="283"/>
        <end position="304"/>
    </location>
</feature>
<dbReference type="PANTHER" id="PTHR42829">
    <property type="entry name" value="NADH-UBIQUINONE OXIDOREDUCTASE CHAIN 5"/>
    <property type="match status" value="1"/>
</dbReference>
<reference evidence="10" key="2">
    <citation type="journal article" date="2022" name="Microbiol. Resour. Announc.">
        <title>Metagenome Sequencing to Explore Phylogenomics of Terrestrial Cyanobacteria.</title>
        <authorList>
            <person name="Ward R.D."/>
            <person name="Stajich J.E."/>
            <person name="Johansen J.R."/>
            <person name="Huntemann M."/>
            <person name="Clum A."/>
            <person name="Foster B."/>
            <person name="Foster B."/>
            <person name="Roux S."/>
            <person name="Palaniappan K."/>
            <person name="Varghese N."/>
            <person name="Mukherjee S."/>
            <person name="Reddy T.B.K."/>
            <person name="Daum C."/>
            <person name="Copeland A."/>
            <person name="Chen I.A."/>
            <person name="Ivanova N.N."/>
            <person name="Kyrpides N.C."/>
            <person name="Shapiro N."/>
            <person name="Eloe-Fadrosh E.A."/>
            <person name="Pietrasiak N."/>
        </authorList>
    </citation>
    <scope>NUCLEOTIDE SEQUENCE</scope>
    <source>
        <strain evidence="10">GSE-TBD4-15B</strain>
    </source>
</reference>
<organism evidence="10 11">
    <name type="scientific">Pegethrix bostrychoides GSE-TBD4-15B</name>
    <dbReference type="NCBI Taxonomy" id="2839662"/>
    <lineage>
        <taxon>Bacteria</taxon>
        <taxon>Bacillati</taxon>
        <taxon>Cyanobacteriota</taxon>
        <taxon>Cyanophyceae</taxon>
        <taxon>Oculatellales</taxon>
        <taxon>Oculatellaceae</taxon>
        <taxon>Pegethrix</taxon>
    </lineage>
</organism>
<feature type="transmembrane region" description="Helical" evidence="7">
    <location>
        <begin position="311"/>
        <end position="329"/>
    </location>
</feature>
<evidence type="ECO:0000259" key="8">
    <source>
        <dbReference type="Pfam" id="PF00361"/>
    </source>
</evidence>
<keyword evidence="3 7" id="KW-1133">Transmembrane helix</keyword>
<dbReference type="GO" id="GO:0042773">
    <property type="term" value="P:ATP synthesis coupled electron transport"/>
    <property type="evidence" value="ECO:0007669"/>
    <property type="project" value="InterPro"/>
</dbReference>
<feature type="transmembrane region" description="Helical" evidence="7">
    <location>
        <begin position="414"/>
        <end position="440"/>
    </location>
</feature>
<reference evidence="10" key="1">
    <citation type="submission" date="2021-05" db="EMBL/GenBank/DDBJ databases">
        <authorList>
            <person name="Pietrasiak N."/>
            <person name="Ward R."/>
            <person name="Stajich J.E."/>
            <person name="Kurbessoian T."/>
        </authorList>
    </citation>
    <scope>NUCLEOTIDE SEQUENCE</scope>
    <source>
        <strain evidence="10">GSE-TBD4-15B</strain>
    </source>
</reference>
<feature type="transmembrane region" description="Helical" evidence="7">
    <location>
        <begin position="590"/>
        <end position="611"/>
    </location>
</feature>
<dbReference type="PRINTS" id="PR01434">
    <property type="entry name" value="NADHDHGNASE5"/>
</dbReference>
<evidence type="ECO:0000313" key="10">
    <source>
        <dbReference type="EMBL" id="MBW4466363.1"/>
    </source>
</evidence>